<feature type="transmembrane region" description="Helical" evidence="2">
    <location>
        <begin position="25"/>
        <end position="50"/>
    </location>
</feature>
<evidence type="ECO:0000313" key="3">
    <source>
        <dbReference type="EMBL" id="RJO60839.1"/>
    </source>
</evidence>
<protein>
    <submittedName>
        <fullName evidence="3">Uncharacterized protein</fullName>
    </submittedName>
</protein>
<name>A0A419DCH2_9BACT</name>
<accession>A0A419DCH2</accession>
<dbReference type="AlphaFoldDB" id="A0A419DCH2"/>
<gene>
    <name evidence="3" type="ORF">C4544_04345</name>
</gene>
<reference evidence="3 4" key="1">
    <citation type="journal article" date="2017" name="ISME J.">
        <title>Energy and carbon metabolisms in a deep terrestrial subsurface fluid microbial community.</title>
        <authorList>
            <person name="Momper L."/>
            <person name="Jungbluth S.P."/>
            <person name="Lee M.D."/>
            <person name="Amend J.P."/>
        </authorList>
    </citation>
    <scope>NUCLEOTIDE SEQUENCE [LARGE SCALE GENOMIC DNA]</scope>
    <source>
        <strain evidence="3">SURF_29</strain>
    </source>
</reference>
<feature type="transmembrane region" description="Helical" evidence="2">
    <location>
        <begin position="56"/>
        <end position="74"/>
    </location>
</feature>
<proteinExistence type="predicted"/>
<sequence length="142" mass="16364">MYIIEGFYWPLFTSPKEVSDLPKSLVLRIVLGVMLPISLVIIISCLMYMYVSMGGIIVLLLLNSCCYIFLTMYLRYRAVLKLNAVGYRVTKNRLGEWNITKPGYSITGMTPHEALQSAEIRRELEEREVARFQRELEEYGAA</sequence>
<evidence type="ECO:0000256" key="1">
    <source>
        <dbReference type="SAM" id="Coils"/>
    </source>
</evidence>
<feature type="coiled-coil region" evidence="1">
    <location>
        <begin position="115"/>
        <end position="142"/>
    </location>
</feature>
<organism evidence="3 4">
    <name type="scientific">candidate division WS5 bacterium</name>
    <dbReference type="NCBI Taxonomy" id="2093353"/>
    <lineage>
        <taxon>Bacteria</taxon>
        <taxon>candidate division WS5</taxon>
    </lineage>
</organism>
<keyword evidence="2" id="KW-0472">Membrane</keyword>
<evidence type="ECO:0000313" key="4">
    <source>
        <dbReference type="Proteomes" id="UP000285655"/>
    </source>
</evidence>
<keyword evidence="2" id="KW-0812">Transmembrane</keyword>
<keyword evidence="2" id="KW-1133">Transmembrane helix</keyword>
<evidence type="ECO:0000256" key="2">
    <source>
        <dbReference type="SAM" id="Phobius"/>
    </source>
</evidence>
<keyword evidence="1" id="KW-0175">Coiled coil</keyword>
<dbReference type="Proteomes" id="UP000285655">
    <property type="component" value="Unassembled WGS sequence"/>
</dbReference>
<dbReference type="EMBL" id="QZJW01000038">
    <property type="protein sequence ID" value="RJO60839.1"/>
    <property type="molecule type" value="Genomic_DNA"/>
</dbReference>
<comment type="caution">
    <text evidence="3">The sequence shown here is derived from an EMBL/GenBank/DDBJ whole genome shotgun (WGS) entry which is preliminary data.</text>
</comment>